<dbReference type="InterPro" id="IPR039261">
    <property type="entry name" value="FNR_nucleotide-bd"/>
</dbReference>
<accession>A0ABR1KMG2</accession>
<dbReference type="Gene3D" id="2.30.110.10">
    <property type="entry name" value="Electron Transport, Fmn-binding Protein, Chain A"/>
    <property type="match status" value="1"/>
</dbReference>
<dbReference type="PROSITE" id="PS51384">
    <property type="entry name" value="FAD_FR"/>
    <property type="match status" value="1"/>
</dbReference>
<keyword evidence="3" id="KW-1185">Reference proteome</keyword>
<dbReference type="Gene3D" id="3.40.50.80">
    <property type="entry name" value="Nucleotide-binding domain of ferredoxin-NADP reductase (FNR) module"/>
    <property type="match status" value="1"/>
</dbReference>
<name>A0ABR1KMG2_9PEZI</name>
<feature type="domain" description="FAD-binding FR-type" evidence="1">
    <location>
        <begin position="359"/>
        <end position="508"/>
    </location>
</feature>
<dbReference type="PANTHER" id="PTHR42815">
    <property type="entry name" value="FAD-BINDING, PUTATIVE (AFU_ORTHOLOGUE AFUA_6G07600)-RELATED"/>
    <property type="match status" value="1"/>
</dbReference>
<evidence type="ECO:0000259" key="1">
    <source>
        <dbReference type="PROSITE" id="PS51384"/>
    </source>
</evidence>
<reference evidence="2 3" key="1">
    <citation type="submission" date="2024-04" db="EMBL/GenBank/DDBJ databases">
        <title>Phyllosticta paracitricarpa is synonymous to the EU quarantine fungus P. citricarpa based on phylogenomic analyses.</title>
        <authorList>
            <consortium name="Lawrence Berkeley National Laboratory"/>
            <person name="Van Ingen-Buijs V.A."/>
            <person name="Van Westerhoven A.C."/>
            <person name="Haridas S."/>
            <person name="Skiadas P."/>
            <person name="Martin F."/>
            <person name="Groenewald J.Z."/>
            <person name="Crous P.W."/>
            <person name="Seidl M.F."/>
        </authorList>
    </citation>
    <scope>NUCLEOTIDE SEQUENCE [LARGE SCALE GENOMIC DNA]</scope>
    <source>
        <strain evidence="2 3">CBS 123371</strain>
    </source>
</reference>
<dbReference type="InterPro" id="IPR017927">
    <property type="entry name" value="FAD-bd_FR_type"/>
</dbReference>
<dbReference type="Proteomes" id="UP001363622">
    <property type="component" value="Unassembled WGS sequence"/>
</dbReference>
<evidence type="ECO:0000313" key="2">
    <source>
        <dbReference type="EMBL" id="KAK7517674.1"/>
    </source>
</evidence>
<proteinExistence type="predicted"/>
<dbReference type="SUPFAM" id="SSF52343">
    <property type="entry name" value="Ferredoxin reductase-like, C-terminal NADP-linked domain"/>
    <property type="match status" value="1"/>
</dbReference>
<organism evidence="2 3">
    <name type="scientific">Phyllosticta citriasiana</name>
    <dbReference type="NCBI Taxonomy" id="595635"/>
    <lineage>
        <taxon>Eukaryota</taxon>
        <taxon>Fungi</taxon>
        <taxon>Dikarya</taxon>
        <taxon>Ascomycota</taxon>
        <taxon>Pezizomycotina</taxon>
        <taxon>Dothideomycetes</taxon>
        <taxon>Dothideomycetes incertae sedis</taxon>
        <taxon>Botryosphaeriales</taxon>
        <taxon>Phyllostictaceae</taxon>
        <taxon>Phyllosticta</taxon>
    </lineage>
</organism>
<protein>
    <submittedName>
        <fullName evidence="2">Oxidoreductase-like protein</fullName>
    </submittedName>
</protein>
<sequence>MALVAAMHFSEGERQIQRLMNPSLRKMDNPTAPTLTHQAAFALNNFPLIALGALDSQDRPWTTLLGGSPPLAQPLGDSLVGVQAKVNAASDPVIEALFDAKQHQVNGQVIREETPGKMIGGLPIHLETRKRVKIFGRMVARKLSLGTEDERVGDIQLFFNVEQSLGNCPKYINAKQIVPTTPSPHLDSTGSILSPAAQELISKSDLFFISSSNFTTDMDTNHRGGPPGFVRIIQSKHSDTASIVYPEYSGNRLYQTLGNLQSTPRAGICFPDFETGDVLYLTGNTETLVGAAAAAVIPRSNLAVKIAITASRFVRQGLCFRGIPGERSPYNPRVRPLASESSLLASLANLGPGGIQAEKEFNSATLTAAELLAPTIGRFSFSLDRPALIQPGQWVALDFSDELDIGYSHMRDDEPQLLNDDFVRTFTVSSAPPLLSSSSSLKPTSTSPSAPPVQVALSKTFTITVRLISNGPATSFLFKHILRSPGCSSALRSLSLPVRGFGGSFSLLPAHSHLHNKIISPPSSQNSLSTSQPTPFVAAGVGITPLLGQLSTLEAADCSVRLYWSLHRADARFALAVLRAWRSDPVFKRVWGRVTLFLTGEIEGSEDGAVVQELETLGAVVQTRRMVREDLMGEGGGADGNSGEVEGGTRWFVCAGRGFREEMRTWLEADGCEVVSEEFDF</sequence>
<evidence type="ECO:0000313" key="3">
    <source>
        <dbReference type="Proteomes" id="UP001363622"/>
    </source>
</evidence>
<dbReference type="EMBL" id="JBBPHU010000005">
    <property type="protein sequence ID" value="KAK7517674.1"/>
    <property type="molecule type" value="Genomic_DNA"/>
</dbReference>
<gene>
    <name evidence="2" type="ORF">IWZ03DRAFT_440096</name>
</gene>
<comment type="caution">
    <text evidence="2">The sequence shown here is derived from an EMBL/GenBank/DDBJ whole genome shotgun (WGS) entry which is preliminary data.</text>
</comment>
<dbReference type="PANTHER" id="PTHR42815:SF2">
    <property type="entry name" value="FAD-BINDING, PUTATIVE (AFU_ORTHOLOGUE AFUA_6G07600)-RELATED"/>
    <property type="match status" value="1"/>
</dbReference>
<dbReference type="InterPro" id="IPR012349">
    <property type="entry name" value="Split_barrel_FMN-bd"/>
</dbReference>